<evidence type="ECO:0000256" key="4">
    <source>
        <dbReference type="ARBA" id="ARBA00022786"/>
    </source>
</evidence>
<comment type="catalytic activity">
    <reaction evidence="1 7 8">
        <text>Thiol-dependent hydrolysis of ester, thioester, amide, peptide and isopeptide bonds formed by the C-terminal Gly of ubiquitin (a 76-residue protein attached to proteins as an intracellular targeting signal).</text>
        <dbReference type="EC" id="3.4.19.12"/>
    </reaction>
</comment>
<keyword evidence="11" id="KW-1185">Reference proteome</keyword>
<evidence type="ECO:0000313" key="10">
    <source>
        <dbReference type="EMBL" id="WFD38245.1"/>
    </source>
</evidence>
<accession>A0AAF0EWM7</accession>
<comment type="similarity">
    <text evidence="2 7 8">Belongs to the peptidase C12 family.</text>
</comment>
<dbReference type="GO" id="GO:0006511">
    <property type="term" value="P:ubiquitin-dependent protein catabolic process"/>
    <property type="evidence" value="ECO:0007669"/>
    <property type="project" value="UniProtKB-UniRule"/>
</dbReference>
<dbReference type="InterPro" id="IPR057254">
    <property type="entry name" value="UCH_AS"/>
</dbReference>
<name>A0AAF0EWM7_9BASI</name>
<evidence type="ECO:0000256" key="7">
    <source>
        <dbReference type="PROSITE-ProRule" id="PRU01393"/>
    </source>
</evidence>
<feature type="site" description="Important for enzyme activity" evidence="7">
    <location>
        <position position="183"/>
    </location>
</feature>
<evidence type="ECO:0000256" key="3">
    <source>
        <dbReference type="ARBA" id="ARBA00022670"/>
    </source>
</evidence>
<dbReference type="SUPFAM" id="SSF54001">
    <property type="entry name" value="Cysteine proteinases"/>
    <property type="match status" value="1"/>
</dbReference>
<dbReference type="Proteomes" id="UP001217754">
    <property type="component" value="Chromosome 2"/>
</dbReference>
<evidence type="ECO:0000256" key="1">
    <source>
        <dbReference type="ARBA" id="ARBA00000707"/>
    </source>
</evidence>
<feature type="active site" description="Proton donor" evidence="7">
    <location>
        <position position="167"/>
    </location>
</feature>
<evidence type="ECO:0000256" key="5">
    <source>
        <dbReference type="ARBA" id="ARBA00022801"/>
    </source>
</evidence>
<protein>
    <recommendedName>
        <fullName evidence="8">Ubiquitin carboxyl-terminal hydrolase</fullName>
        <ecNumber evidence="8">3.4.19.12</ecNumber>
    </recommendedName>
</protein>
<keyword evidence="4 7" id="KW-0833">Ubl conjugation pathway</keyword>
<dbReference type="GO" id="GO:0004843">
    <property type="term" value="F:cysteine-type deubiquitinase activity"/>
    <property type="evidence" value="ECO:0007669"/>
    <property type="project" value="UniProtKB-UniRule"/>
</dbReference>
<dbReference type="PROSITE" id="PS52048">
    <property type="entry name" value="UCH_DOMAIN"/>
    <property type="match status" value="1"/>
</dbReference>
<dbReference type="RefSeq" id="XP_060121142.1">
    <property type="nucleotide sequence ID" value="XM_060265159.1"/>
</dbReference>
<feature type="domain" description="UCH catalytic" evidence="9">
    <location>
        <begin position="4"/>
        <end position="231"/>
    </location>
</feature>
<dbReference type="GO" id="GO:0005737">
    <property type="term" value="C:cytoplasm"/>
    <property type="evidence" value="ECO:0007669"/>
    <property type="project" value="TreeGrafter"/>
</dbReference>
<dbReference type="InterPro" id="IPR038765">
    <property type="entry name" value="Papain-like_cys_pep_sf"/>
</dbReference>
<keyword evidence="6 7" id="KW-0788">Thiol protease</keyword>
<evidence type="ECO:0000313" key="11">
    <source>
        <dbReference type="Proteomes" id="UP001217754"/>
    </source>
</evidence>
<dbReference type="PRINTS" id="PR00707">
    <property type="entry name" value="UBCTHYDRLASE"/>
</dbReference>
<gene>
    <name evidence="10" type="primary">YUH1</name>
    <name evidence="10" type="ORF">MJAP1_001194</name>
</gene>
<dbReference type="PANTHER" id="PTHR10589:SF17">
    <property type="entry name" value="UBIQUITIN CARBOXYL-TERMINAL HYDROLASE"/>
    <property type="match status" value="1"/>
</dbReference>
<dbReference type="InterPro" id="IPR036959">
    <property type="entry name" value="Peptidase_C12_UCH_sf"/>
</dbReference>
<dbReference type="EC" id="3.4.19.12" evidence="8"/>
<evidence type="ECO:0000256" key="6">
    <source>
        <dbReference type="ARBA" id="ARBA00022807"/>
    </source>
</evidence>
<dbReference type="Gene3D" id="3.40.532.10">
    <property type="entry name" value="Peptidase C12, ubiquitin carboxyl-terminal hydrolase"/>
    <property type="match status" value="1"/>
</dbReference>
<evidence type="ECO:0000256" key="2">
    <source>
        <dbReference type="ARBA" id="ARBA00009326"/>
    </source>
</evidence>
<dbReference type="GeneID" id="85224843"/>
<dbReference type="Pfam" id="PF01088">
    <property type="entry name" value="Peptidase_C12"/>
    <property type="match status" value="1"/>
</dbReference>
<proteinExistence type="inferred from homology"/>
<feature type="site" description="Transition state stabilizer" evidence="7">
    <location>
        <position position="87"/>
    </location>
</feature>
<dbReference type="PROSITE" id="PS00140">
    <property type="entry name" value="UCH_1"/>
    <property type="match status" value="1"/>
</dbReference>
<sequence length="234" mass="25043">MSSPWVPLEANPELFTEWSARLGLDTQKHAFHDIFGLDADLLAMVPQPVDAVLFLFPLTLGIDARQTAEDAVYAEPKDAKELLYLPQTIGNACGTIGLLHAISNSRAASAVQAGTPLAQLLEAARNAPQGQRPQLLETCDALRDAHAQTAGEGQTAAPEAHAQVDLHFVAFVRGPSGKLIELDGRRRGPIERDVDVPTAADLLTAAAQFVQTYYMQADPDQVQYNLIALGPGSA</sequence>
<dbReference type="FunFam" id="3.40.532.10:FF:000006">
    <property type="entry name" value="Ubiquitin carboxyl-terminal hydrolase"/>
    <property type="match status" value="1"/>
</dbReference>
<dbReference type="GO" id="GO:0016579">
    <property type="term" value="P:protein deubiquitination"/>
    <property type="evidence" value="ECO:0007669"/>
    <property type="project" value="TreeGrafter"/>
</dbReference>
<dbReference type="PANTHER" id="PTHR10589">
    <property type="entry name" value="UBIQUITIN CARBOXYL-TERMINAL HYDROLASE"/>
    <property type="match status" value="1"/>
</dbReference>
<organism evidence="10 11">
    <name type="scientific">Malassezia japonica</name>
    <dbReference type="NCBI Taxonomy" id="223818"/>
    <lineage>
        <taxon>Eukaryota</taxon>
        <taxon>Fungi</taxon>
        <taxon>Dikarya</taxon>
        <taxon>Basidiomycota</taxon>
        <taxon>Ustilaginomycotina</taxon>
        <taxon>Malasseziomycetes</taxon>
        <taxon>Malasseziales</taxon>
        <taxon>Malasseziaceae</taxon>
        <taxon>Malassezia</taxon>
    </lineage>
</organism>
<evidence type="ECO:0000259" key="9">
    <source>
        <dbReference type="PROSITE" id="PS52048"/>
    </source>
</evidence>
<keyword evidence="5 7" id="KW-0378">Hydrolase</keyword>
<reference evidence="10" key="1">
    <citation type="submission" date="2023-03" db="EMBL/GenBank/DDBJ databases">
        <title>Mating type loci evolution in Malassezia.</title>
        <authorList>
            <person name="Coelho M.A."/>
        </authorList>
    </citation>
    <scope>NUCLEOTIDE SEQUENCE</scope>
    <source>
        <strain evidence="10">CBS 9431</strain>
    </source>
</reference>
<evidence type="ECO:0000256" key="8">
    <source>
        <dbReference type="RuleBase" id="RU361215"/>
    </source>
</evidence>
<keyword evidence="3 7" id="KW-0645">Protease</keyword>
<feature type="active site" description="Nucleophile" evidence="7">
    <location>
        <position position="93"/>
    </location>
</feature>
<dbReference type="InterPro" id="IPR001578">
    <property type="entry name" value="Peptidase_C12_UCH"/>
</dbReference>
<dbReference type="AlphaFoldDB" id="A0AAF0EWM7"/>
<dbReference type="EMBL" id="CP119959">
    <property type="protein sequence ID" value="WFD38245.1"/>
    <property type="molecule type" value="Genomic_DNA"/>
</dbReference>